<evidence type="ECO:0000256" key="3">
    <source>
        <dbReference type="ARBA" id="ARBA00022679"/>
    </source>
</evidence>
<dbReference type="GO" id="GO:0042732">
    <property type="term" value="P:D-xylose metabolic process"/>
    <property type="evidence" value="ECO:0007669"/>
    <property type="project" value="UniProtKB-KW"/>
</dbReference>
<keyword evidence="4" id="KW-0418">Kinase</keyword>
<protein>
    <recommendedName>
        <fullName evidence="5">Carbohydrate kinase FGGY C-terminal domain-containing protein</fullName>
    </recommendedName>
</protein>
<dbReference type="CDD" id="cd00366">
    <property type="entry name" value="ASKHA_NBD_FGGY"/>
    <property type="match status" value="1"/>
</dbReference>
<evidence type="ECO:0000256" key="1">
    <source>
        <dbReference type="ARBA" id="ARBA00009156"/>
    </source>
</evidence>
<evidence type="ECO:0000256" key="2">
    <source>
        <dbReference type="ARBA" id="ARBA00022629"/>
    </source>
</evidence>
<gene>
    <name evidence="6" type="ORF">FL583_08305</name>
</gene>
<evidence type="ECO:0000313" key="6">
    <source>
        <dbReference type="EMBL" id="TQS45709.1"/>
    </source>
</evidence>
<name>A0A545AWK5_9ACTN</name>
<dbReference type="PANTHER" id="PTHR43095:SF5">
    <property type="entry name" value="XYLULOSE KINASE"/>
    <property type="match status" value="1"/>
</dbReference>
<dbReference type="GO" id="GO:0016773">
    <property type="term" value="F:phosphotransferase activity, alcohol group as acceptor"/>
    <property type="evidence" value="ECO:0007669"/>
    <property type="project" value="InterPro"/>
</dbReference>
<dbReference type="SUPFAM" id="SSF53067">
    <property type="entry name" value="Actin-like ATPase domain"/>
    <property type="match status" value="2"/>
</dbReference>
<comment type="similarity">
    <text evidence="1">Belongs to the FGGY kinase family.</text>
</comment>
<accession>A0A545AWK5</accession>
<reference evidence="6 7" key="1">
    <citation type="submission" date="2019-07" db="EMBL/GenBank/DDBJ databases">
        <title>Cryptosporangium phraense sp. nov., isolated from plant litter.</title>
        <authorList>
            <person name="Suriyachadkun C."/>
        </authorList>
    </citation>
    <scope>NUCLEOTIDE SEQUENCE [LARGE SCALE GENOMIC DNA]</scope>
    <source>
        <strain evidence="6 7">A-T 5661</strain>
    </source>
</reference>
<dbReference type="Pfam" id="PF02782">
    <property type="entry name" value="FGGY_C"/>
    <property type="match status" value="1"/>
</dbReference>
<dbReference type="PANTHER" id="PTHR43095">
    <property type="entry name" value="SUGAR KINASE"/>
    <property type="match status" value="1"/>
</dbReference>
<dbReference type="Proteomes" id="UP000317982">
    <property type="component" value="Unassembled WGS sequence"/>
</dbReference>
<sequence>MTVVVGLHLGSDSARALALGPDGEIVARAYAPYPGAVGWPAGYADPAGWLTGVADALAAILAELPSDRPCAAISLGGQSPTTVPANGGLAVTYRNPAGATGSPAEQHAAQLALLTEGDPLQVYDWLSVRLGADAAQSRWPGDPELPGYGPVVGTGALIGHTDGGHGLPAGIPLVAGAQDAYLAFWAGALDRPGRGMDPGGRTGGMAVVVPSGERLPGMYALRSALSGLDILGGPVSGHGLMLDWLRTITGVGIPELIDLASSVPPGADGVLVLPYLEGARAPRWNRALRAEIVGLGSDAGRPQLARAVLEATAYGLAHVASGLAAGGVTLTTLVTAGNPARSPLWNLIKASVLEVPVEVPSETDLAAYGAALSAGAGVGWWAGPGSCATHSWPRPAVTVVDPEPQEAYREGYARFLELGAASESRSLGAGSRSQT</sequence>
<dbReference type="InterPro" id="IPR000577">
    <property type="entry name" value="Carb_kinase_FGGY"/>
</dbReference>
<evidence type="ECO:0000313" key="7">
    <source>
        <dbReference type="Proteomes" id="UP000317982"/>
    </source>
</evidence>
<keyword evidence="2" id="KW-0859">Xylose metabolism</keyword>
<dbReference type="AlphaFoldDB" id="A0A545AWK5"/>
<organism evidence="6 7">
    <name type="scientific">Cryptosporangium phraense</name>
    <dbReference type="NCBI Taxonomy" id="2593070"/>
    <lineage>
        <taxon>Bacteria</taxon>
        <taxon>Bacillati</taxon>
        <taxon>Actinomycetota</taxon>
        <taxon>Actinomycetes</taxon>
        <taxon>Cryptosporangiales</taxon>
        <taxon>Cryptosporangiaceae</taxon>
        <taxon>Cryptosporangium</taxon>
    </lineage>
</organism>
<dbReference type="RefSeq" id="WP_142703937.1">
    <property type="nucleotide sequence ID" value="NZ_VIRS01000004.1"/>
</dbReference>
<dbReference type="PIRSF" id="PIRSF000538">
    <property type="entry name" value="GlpK"/>
    <property type="match status" value="1"/>
</dbReference>
<keyword evidence="3" id="KW-0808">Transferase</keyword>
<keyword evidence="7" id="KW-1185">Reference proteome</keyword>
<proteinExistence type="inferred from homology"/>
<feature type="domain" description="Carbohydrate kinase FGGY C-terminal" evidence="5">
    <location>
        <begin position="258"/>
        <end position="375"/>
    </location>
</feature>
<dbReference type="InterPro" id="IPR050406">
    <property type="entry name" value="FGGY_Carb_Kinase"/>
</dbReference>
<dbReference type="OrthoDB" id="9782710at2"/>
<keyword evidence="2" id="KW-0119">Carbohydrate metabolism</keyword>
<dbReference type="PROSITE" id="PS00445">
    <property type="entry name" value="FGGY_KINASES_2"/>
    <property type="match status" value="1"/>
</dbReference>
<dbReference type="GO" id="GO:0016301">
    <property type="term" value="F:kinase activity"/>
    <property type="evidence" value="ECO:0007669"/>
    <property type="project" value="UniProtKB-KW"/>
</dbReference>
<dbReference type="InterPro" id="IPR018483">
    <property type="entry name" value="Carb_kinase_FGGY_CS"/>
</dbReference>
<dbReference type="InParanoid" id="A0A545AWK5"/>
<dbReference type="InterPro" id="IPR018485">
    <property type="entry name" value="FGGY_C"/>
</dbReference>
<dbReference type="EMBL" id="VIRS01000004">
    <property type="protein sequence ID" value="TQS45709.1"/>
    <property type="molecule type" value="Genomic_DNA"/>
</dbReference>
<evidence type="ECO:0000259" key="5">
    <source>
        <dbReference type="Pfam" id="PF02782"/>
    </source>
</evidence>
<evidence type="ECO:0000256" key="4">
    <source>
        <dbReference type="ARBA" id="ARBA00022777"/>
    </source>
</evidence>
<dbReference type="InterPro" id="IPR043129">
    <property type="entry name" value="ATPase_NBD"/>
</dbReference>
<comment type="caution">
    <text evidence="6">The sequence shown here is derived from an EMBL/GenBank/DDBJ whole genome shotgun (WGS) entry which is preliminary data.</text>
</comment>
<dbReference type="Gene3D" id="3.30.420.40">
    <property type="match status" value="2"/>
</dbReference>